<dbReference type="EMBL" id="FTMN01000005">
    <property type="protein sequence ID" value="SIQ50530.1"/>
    <property type="molecule type" value="Genomic_DNA"/>
</dbReference>
<evidence type="ECO:0000259" key="2">
    <source>
        <dbReference type="PROSITE" id="PS50112"/>
    </source>
</evidence>
<dbReference type="eggNOG" id="COG2202">
    <property type="taxonomic scope" value="Bacteria"/>
</dbReference>
<dbReference type="InterPro" id="IPR001610">
    <property type="entry name" value="PAC"/>
</dbReference>
<dbReference type="InterPro" id="IPR035965">
    <property type="entry name" value="PAS-like_dom_sf"/>
</dbReference>
<feature type="domain" description="PAS" evidence="2">
    <location>
        <begin position="2"/>
        <end position="51"/>
    </location>
</feature>
<dbReference type="InterPro" id="IPR000160">
    <property type="entry name" value="GGDEF_dom"/>
</dbReference>
<dbReference type="Gene3D" id="3.30.450.20">
    <property type="entry name" value="PAS domain"/>
    <property type="match status" value="2"/>
</dbReference>
<gene>
    <name evidence="5" type="ORF">SAMN05421647_105228</name>
</gene>
<dbReference type="SMART" id="SM00086">
    <property type="entry name" value="PAC"/>
    <property type="match status" value="2"/>
</dbReference>
<evidence type="ECO:0000259" key="3">
    <source>
        <dbReference type="PROSITE" id="PS50113"/>
    </source>
</evidence>
<dbReference type="Pfam" id="PF00990">
    <property type="entry name" value="GGDEF"/>
    <property type="match status" value="1"/>
</dbReference>
<evidence type="ECO:0000256" key="1">
    <source>
        <dbReference type="ARBA" id="ARBA00001946"/>
    </source>
</evidence>
<organism evidence="5 6">
    <name type="scientific">Marinobacterium stanieri</name>
    <dbReference type="NCBI Taxonomy" id="49186"/>
    <lineage>
        <taxon>Bacteria</taxon>
        <taxon>Pseudomonadati</taxon>
        <taxon>Pseudomonadota</taxon>
        <taxon>Gammaproteobacteria</taxon>
        <taxon>Oceanospirillales</taxon>
        <taxon>Oceanospirillaceae</taxon>
        <taxon>Marinobacterium</taxon>
    </lineage>
</organism>
<dbReference type="FunFam" id="3.30.70.270:FF:000001">
    <property type="entry name" value="Diguanylate cyclase domain protein"/>
    <property type="match status" value="1"/>
</dbReference>
<dbReference type="PROSITE" id="PS50887">
    <property type="entry name" value="GGDEF"/>
    <property type="match status" value="1"/>
</dbReference>
<dbReference type="AlphaFoldDB" id="A0A1N6TAY9"/>
<dbReference type="CDD" id="cd01949">
    <property type="entry name" value="GGDEF"/>
    <property type="match status" value="1"/>
</dbReference>
<accession>A0A1N6TAY9</accession>
<dbReference type="Proteomes" id="UP000186895">
    <property type="component" value="Unassembled WGS sequence"/>
</dbReference>
<dbReference type="GO" id="GO:0003824">
    <property type="term" value="F:catalytic activity"/>
    <property type="evidence" value="ECO:0007669"/>
    <property type="project" value="UniProtKB-ARBA"/>
</dbReference>
<dbReference type="NCBIfam" id="TIGR00254">
    <property type="entry name" value="GGDEF"/>
    <property type="match status" value="1"/>
</dbReference>
<keyword evidence="6" id="KW-1185">Reference proteome</keyword>
<dbReference type="PANTHER" id="PTHR44757:SF2">
    <property type="entry name" value="BIOFILM ARCHITECTURE MAINTENANCE PROTEIN MBAA"/>
    <property type="match status" value="1"/>
</dbReference>
<comment type="cofactor">
    <cofactor evidence="1">
        <name>Mg(2+)</name>
        <dbReference type="ChEBI" id="CHEBI:18420"/>
    </cofactor>
</comment>
<dbReference type="SUPFAM" id="SSF55785">
    <property type="entry name" value="PYP-like sensor domain (PAS domain)"/>
    <property type="match status" value="2"/>
</dbReference>
<proteinExistence type="predicted"/>
<dbReference type="PROSITE" id="PS50112">
    <property type="entry name" value="PAS"/>
    <property type="match status" value="2"/>
</dbReference>
<dbReference type="Pfam" id="PF08447">
    <property type="entry name" value="PAS_3"/>
    <property type="match status" value="1"/>
</dbReference>
<dbReference type="InterPro" id="IPR052155">
    <property type="entry name" value="Biofilm_reg_signaling"/>
</dbReference>
<evidence type="ECO:0000259" key="4">
    <source>
        <dbReference type="PROSITE" id="PS50887"/>
    </source>
</evidence>
<dbReference type="NCBIfam" id="TIGR00229">
    <property type="entry name" value="sensory_box"/>
    <property type="match status" value="2"/>
</dbReference>
<protein>
    <submittedName>
        <fullName evidence="5">PAS domain S-box-containing protein/diguanylate cyclase (GGDEF) domain-containing protein</fullName>
    </submittedName>
</protein>
<dbReference type="Gene3D" id="3.30.70.270">
    <property type="match status" value="1"/>
</dbReference>
<evidence type="ECO:0000313" key="6">
    <source>
        <dbReference type="Proteomes" id="UP000186895"/>
    </source>
</evidence>
<dbReference type="InterPro" id="IPR000014">
    <property type="entry name" value="PAS"/>
</dbReference>
<dbReference type="PANTHER" id="PTHR44757">
    <property type="entry name" value="DIGUANYLATE CYCLASE DGCP"/>
    <property type="match status" value="1"/>
</dbReference>
<dbReference type="InterPro" id="IPR029787">
    <property type="entry name" value="Nucleotide_cyclase"/>
</dbReference>
<feature type="domain" description="PAS" evidence="2">
    <location>
        <begin position="126"/>
        <end position="200"/>
    </location>
</feature>
<dbReference type="CDD" id="cd00130">
    <property type="entry name" value="PAS"/>
    <property type="match status" value="2"/>
</dbReference>
<evidence type="ECO:0000313" key="5">
    <source>
        <dbReference type="EMBL" id="SIQ50530.1"/>
    </source>
</evidence>
<dbReference type="InterPro" id="IPR013655">
    <property type="entry name" value="PAS_fold_3"/>
</dbReference>
<name>A0A1N6TAY9_9GAMM</name>
<dbReference type="SMART" id="SM00267">
    <property type="entry name" value="GGDEF"/>
    <property type="match status" value="1"/>
</dbReference>
<dbReference type="Pfam" id="PF13426">
    <property type="entry name" value="PAS_9"/>
    <property type="match status" value="1"/>
</dbReference>
<dbReference type="RefSeq" id="WP_076463189.1">
    <property type="nucleotide sequence ID" value="NZ_FTMN01000005.1"/>
</dbReference>
<dbReference type="SUPFAM" id="SSF55073">
    <property type="entry name" value="Nucleotide cyclase"/>
    <property type="match status" value="1"/>
</dbReference>
<reference evidence="5 6" key="1">
    <citation type="submission" date="2017-01" db="EMBL/GenBank/DDBJ databases">
        <authorList>
            <person name="Mah S.A."/>
            <person name="Swanson W.J."/>
            <person name="Moy G.W."/>
            <person name="Vacquier V.D."/>
        </authorList>
    </citation>
    <scope>NUCLEOTIDE SEQUENCE [LARGE SCALE GENOMIC DNA]</scope>
    <source>
        <strain evidence="5 6">DSM 7027</strain>
    </source>
</reference>
<feature type="domain" description="GGDEF" evidence="4">
    <location>
        <begin position="289"/>
        <end position="423"/>
    </location>
</feature>
<feature type="domain" description="PAC" evidence="3">
    <location>
        <begin position="204"/>
        <end position="257"/>
    </location>
</feature>
<dbReference type="STRING" id="49186.SAMN05421647_105228"/>
<sequence length="428" mass="47929">MTRNLIGPLLSQSSDGIYVIDPESGRILDANQAGCAVLGMTLSELLGESVLSLNEDVKSGGQWSDIARVIREQRSFTFVGRHRRRDGSDFPVEVVTDLVEHDGQDYFLSVARDLSGHQRHSQHLLDNDLIRTLLMNESSDGLWDWNLEDNSLFLSPQWFRMLGYGPQEIATPTLKTWSEAVHPEDKSRVMATLSGHLKGNTSRYSAKYRLRSRDGEYIWVRDRGMVAARNNAGEPIRMIGLVLDISEAEQRAAQLMEQARRDYLTQLYNRRAGYEQFEAQLAQCRDKQLAMPVVMLDIDHFKQVNDANGHLAGDQVICQLAALVSAHLKGDEQLFRWGGEEFLLLLPGLSPEQACERVESMRRALQEQGCDIEGSGRLAVTFSAGISAYPQDGESIRELVHVADAALYRAKHAGRNRVIMGESQLCSA</sequence>
<dbReference type="SMART" id="SM00091">
    <property type="entry name" value="PAS"/>
    <property type="match status" value="2"/>
</dbReference>
<dbReference type="InterPro" id="IPR043128">
    <property type="entry name" value="Rev_trsase/Diguanyl_cyclase"/>
</dbReference>
<dbReference type="eggNOG" id="COG3706">
    <property type="taxonomic scope" value="Bacteria"/>
</dbReference>
<dbReference type="InterPro" id="IPR000700">
    <property type="entry name" value="PAS-assoc_C"/>
</dbReference>
<dbReference type="PROSITE" id="PS50113">
    <property type="entry name" value="PAC"/>
    <property type="match status" value="1"/>
</dbReference>